<evidence type="ECO:0000256" key="7">
    <source>
        <dbReference type="SAM" id="Phobius"/>
    </source>
</evidence>
<evidence type="ECO:0000256" key="3">
    <source>
        <dbReference type="ARBA" id="ARBA00022475"/>
    </source>
</evidence>
<keyword evidence="6 7" id="KW-0472">Membrane</keyword>
<evidence type="ECO:0000313" key="12">
    <source>
        <dbReference type="Proteomes" id="UP000439591"/>
    </source>
</evidence>
<dbReference type="PANTHER" id="PTHR30012:SF0">
    <property type="entry name" value="TYPE II SECRETION SYSTEM PROTEIN F-RELATED"/>
    <property type="match status" value="1"/>
</dbReference>
<feature type="transmembrane region" description="Helical" evidence="7">
    <location>
        <begin position="115"/>
        <end position="137"/>
    </location>
</feature>
<keyword evidence="4 7" id="KW-0812">Transmembrane</keyword>
<evidence type="ECO:0000256" key="1">
    <source>
        <dbReference type="ARBA" id="ARBA00004651"/>
    </source>
</evidence>
<dbReference type="InterPro" id="IPR042094">
    <property type="entry name" value="T2SS_GspF_sf"/>
</dbReference>
<evidence type="ECO:0000256" key="2">
    <source>
        <dbReference type="ARBA" id="ARBA00005745"/>
    </source>
</evidence>
<dbReference type="AlphaFoldDB" id="A0A5S9MV94"/>
<evidence type="ECO:0000259" key="8">
    <source>
        <dbReference type="Pfam" id="PF00482"/>
    </source>
</evidence>
<gene>
    <name evidence="10" type="ORF">IHBHHGIJ_00979</name>
    <name evidence="9" type="ORF">KFEGEMFD_00172</name>
</gene>
<keyword evidence="11" id="KW-1185">Reference proteome</keyword>
<dbReference type="EMBL" id="CACSIM010000001">
    <property type="protein sequence ID" value="CAA0079383.1"/>
    <property type="molecule type" value="Genomic_DNA"/>
</dbReference>
<evidence type="ECO:0000313" key="10">
    <source>
        <dbReference type="EMBL" id="CAA0086181.1"/>
    </source>
</evidence>
<dbReference type="InterPro" id="IPR003004">
    <property type="entry name" value="GspF/PilC"/>
</dbReference>
<dbReference type="Gene3D" id="1.20.81.30">
    <property type="entry name" value="Type II secretion system (T2SS), domain F"/>
    <property type="match status" value="1"/>
</dbReference>
<name>A0A5S9MV94_9GAMM</name>
<sequence length="313" mass="34868">MASGFSPAQRFVLFQSLYQASQSGENNWDHVVALLSKGEQAAKRAQLDSVAAQFADGQRVVLDELREGGVFLDWELRFLQLGLATGNLAKMYLRLAEHYRLQAAFQQRFRVHIRWPLSIVLLCIVLLPIWGLSAGAFIASDALTILVLSLFPLILVYGIRLLSSRNLFVRRGIQQAAYRLPGIGRALAQYQSYHFMNHLADCIAGGFTLSQALKQSARRLPEAPINNRYYKMAADVEGGELLSTALLRSGILVGVKLPPVSNMGDAKQVPSQLGLAIHRVCEEQSDFWSAYLPWLLLGLLPYLVLLNAWFLGR</sequence>
<proteinExistence type="inferred from homology"/>
<dbReference type="OrthoDB" id="6191173at2"/>
<accession>A0A5S9MV94</accession>
<evidence type="ECO:0000256" key="5">
    <source>
        <dbReference type="ARBA" id="ARBA00022989"/>
    </source>
</evidence>
<comment type="subcellular location">
    <subcellularLocation>
        <location evidence="1">Cell membrane</location>
        <topology evidence="1">Multi-pass membrane protein</topology>
    </subcellularLocation>
</comment>
<dbReference type="PANTHER" id="PTHR30012">
    <property type="entry name" value="GENERAL SECRETION PATHWAY PROTEIN"/>
    <property type="match status" value="1"/>
</dbReference>
<dbReference type="RefSeq" id="WP_159267629.1">
    <property type="nucleotide sequence ID" value="NZ_CACSIK010000001.1"/>
</dbReference>
<dbReference type="Proteomes" id="UP000435877">
    <property type="component" value="Unassembled WGS sequence"/>
</dbReference>
<evidence type="ECO:0000313" key="9">
    <source>
        <dbReference type="EMBL" id="CAA0079383.1"/>
    </source>
</evidence>
<evidence type="ECO:0000256" key="4">
    <source>
        <dbReference type="ARBA" id="ARBA00022692"/>
    </source>
</evidence>
<dbReference type="InterPro" id="IPR018076">
    <property type="entry name" value="T2SS_GspF_dom"/>
</dbReference>
<protein>
    <recommendedName>
        <fullName evidence="8">Type II secretion system protein GspF domain-containing protein</fullName>
    </recommendedName>
</protein>
<comment type="similarity">
    <text evidence="2">Belongs to the GSP F family.</text>
</comment>
<reference evidence="11 12" key="1">
    <citation type="submission" date="2019-11" db="EMBL/GenBank/DDBJ databases">
        <authorList>
            <person name="Holert J."/>
        </authorList>
    </citation>
    <scope>NUCLEOTIDE SEQUENCE [LARGE SCALE GENOMIC DNA]</scope>
    <source>
        <strain evidence="9">BC3_2A</strain>
        <strain evidence="10">SB11_1A</strain>
    </source>
</reference>
<keyword evidence="3" id="KW-1003">Cell membrane</keyword>
<keyword evidence="5 7" id="KW-1133">Transmembrane helix</keyword>
<feature type="transmembrane region" description="Helical" evidence="7">
    <location>
        <begin position="143"/>
        <end position="162"/>
    </location>
</feature>
<dbReference type="Proteomes" id="UP000439591">
    <property type="component" value="Unassembled WGS sequence"/>
</dbReference>
<organism evidence="9 12">
    <name type="scientific">Zhongshania aliphaticivorans</name>
    <dbReference type="NCBI Taxonomy" id="1470434"/>
    <lineage>
        <taxon>Bacteria</taxon>
        <taxon>Pseudomonadati</taxon>
        <taxon>Pseudomonadota</taxon>
        <taxon>Gammaproteobacteria</taxon>
        <taxon>Cellvibrionales</taxon>
        <taxon>Spongiibacteraceae</taxon>
        <taxon>Zhongshania</taxon>
    </lineage>
</organism>
<dbReference type="EMBL" id="CACSIK010000001">
    <property type="protein sequence ID" value="CAA0086181.1"/>
    <property type="molecule type" value="Genomic_DNA"/>
</dbReference>
<feature type="transmembrane region" description="Helical" evidence="7">
    <location>
        <begin position="291"/>
        <end position="311"/>
    </location>
</feature>
<evidence type="ECO:0000313" key="11">
    <source>
        <dbReference type="Proteomes" id="UP000435877"/>
    </source>
</evidence>
<dbReference type="Pfam" id="PF00482">
    <property type="entry name" value="T2SSF"/>
    <property type="match status" value="1"/>
</dbReference>
<evidence type="ECO:0000256" key="6">
    <source>
        <dbReference type="ARBA" id="ARBA00023136"/>
    </source>
</evidence>
<feature type="domain" description="Type II secretion system protein GspF" evidence="8">
    <location>
        <begin position="40"/>
        <end position="129"/>
    </location>
</feature>
<dbReference type="GO" id="GO:0005886">
    <property type="term" value="C:plasma membrane"/>
    <property type="evidence" value="ECO:0007669"/>
    <property type="project" value="UniProtKB-SubCell"/>
</dbReference>